<sequence>MAELTKAEIMLNQVTKSNRLINYLRFCKDHPIPPPVRLDLLPSTKASIKAYQDGVQTFIDRLTAQNEKAVSLVRQIPDGEVQLVLQLRYGLLDNATKKMPWMDIPPLMNYELETLYRRHRKGIDYLNMLLEQKAPDRL</sequence>
<organism evidence="1 2">
    <name type="scientific">Intestinimonas massiliensis</name>
    <name type="common">ex Afouda et al. 2020</name>
    <dbReference type="NCBI Taxonomy" id="1673721"/>
    <lineage>
        <taxon>Bacteria</taxon>
        <taxon>Bacillati</taxon>
        <taxon>Bacillota</taxon>
        <taxon>Clostridia</taxon>
        <taxon>Eubacteriales</taxon>
        <taxon>Intestinimonas</taxon>
    </lineage>
</organism>
<proteinExistence type="predicted"/>
<evidence type="ECO:0008006" key="3">
    <source>
        <dbReference type="Google" id="ProtNLM"/>
    </source>
</evidence>
<dbReference type="Proteomes" id="UP001200313">
    <property type="component" value="Unassembled WGS sequence"/>
</dbReference>
<dbReference type="EMBL" id="JAKNJB010000004">
    <property type="protein sequence ID" value="MCG4526158.1"/>
    <property type="molecule type" value="Genomic_DNA"/>
</dbReference>
<evidence type="ECO:0000313" key="1">
    <source>
        <dbReference type="EMBL" id="MCG4526158.1"/>
    </source>
</evidence>
<accession>A0ABS9M5T7</accession>
<comment type="caution">
    <text evidence="1">The sequence shown here is derived from an EMBL/GenBank/DDBJ whole genome shotgun (WGS) entry which is preliminary data.</text>
</comment>
<dbReference type="RefSeq" id="WP_238073227.1">
    <property type="nucleotide sequence ID" value="NZ_JAKNJB010000004.1"/>
</dbReference>
<gene>
    <name evidence="1" type="ORF">L0P79_03615</name>
</gene>
<protein>
    <recommendedName>
        <fullName evidence="3">DUF1492 domain-containing protein</fullName>
    </recommendedName>
</protein>
<name>A0ABS9M5T7_9FIRM</name>
<keyword evidence="2" id="KW-1185">Reference proteome</keyword>
<reference evidence="1 2" key="1">
    <citation type="submission" date="2022-01" db="EMBL/GenBank/DDBJ databases">
        <title>Collection of gut derived symbiotic bacterial strains cultured from healthy donors.</title>
        <authorList>
            <person name="Lin H."/>
            <person name="Kohout C."/>
            <person name="Waligurski E."/>
            <person name="Pamer E.G."/>
        </authorList>
    </citation>
    <scope>NUCLEOTIDE SEQUENCE [LARGE SCALE GENOMIC DNA]</scope>
    <source>
        <strain evidence="1 2">DFI.3.7</strain>
    </source>
</reference>
<evidence type="ECO:0000313" key="2">
    <source>
        <dbReference type="Proteomes" id="UP001200313"/>
    </source>
</evidence>